<dbReference type="InterPro" id="IPR004827">
    <property type="entry name" value="bZIP"/>
</dbReference>
<organism evidence="3 4">
    <name type="scientific">Streptomyces viridosporus (strain ATCC 14672 / DSM 40746 / JCM 4963 / KCTC 9882 / NRRL B-12104 / FH 1290)</name>
    <name type="common">Streptomyces ghanaensis</name>
    <dbReference type="NCBI Taxonomy" id="566461"/>
    <lineage>
        <taxon>Bacteria</taxon>
        <taxon>Bacillati</taxon>
        <taxon>Actinomycetota</taxon>
        <taxon>Actinomycetes</taxon>
        <taxon>Kitasatosporales</taxon>
        <taxon>Streptomycetaceae</taxon>
        <taxon>Streptomyces</taxon>
    </lineage>
</organism>
<protein>
    <submittedName>
        <fullName evidence="3">Predicted protein</fullName>
    </submittedName>
</protein>
<evidence type="ECO:0000259" key="2">
    <source>
        <dbReference type="PROSITE" id="PS00036"/>
    </source>
</evidence>
<feature type="domain" description="BZIP" evidence="2">
    <location>
        <begin position="6"/>
        <end position="21"/>
    </location>
</feature>
<reference evidence="4" key="1">
    <citation type="submission" date="2008-12" db="EMBL/GenBank/DDBJ databases">
        <title>Annotation of Streptomyces ghanaensis ATCC 14672.</title>
        <authorList>
            <consortium name="The Broad Institute Genome Sequencing Platform"/>
            <consortium name="Broad Institute Microbial Sequencing Center"/>
            <person name="Fischbach M."/>
            <person name="Ward D."/>
            <person name="Young S."/>
            <person name="Kodira C.D."/>
            <person name="Zeng Q."/>
            <person name="Koehrsen M."/>
            <person name="Godfrey P."/>
            <person name="Alvarado L."/>
            <person name="Berlin A.M."/>
            <person name="Borenstein D."/>
            <person name="Chen Z."/>
            <person name="Engels R."/>
            <person name="Freedman E."/>
            <person name="Gellesch M."/>
            <person name="Goldberg J."/>
            <person name="Griggs A."/>
            <person name="Gujja S."/>
            <person name="Heiman D.I."/>
            <person name="Hepburn T.A."/>
            <person name="Howarth C."/>
            <person name="Jen D."/>
            <person name="Larson L."/>
            <person name="Lewis B."/>
            <person name="Mehta T."/>
            <person name="Park D."/>
            <person name="Pearson M."/>
            <person name="Roberts A."/>
            <person name="Saif S."/>
            <person name="Shea T.D."/>
            <person name="Shenoy N."/>
            <person name="Sisk P."/>
            <person name="Stolte C."/>
            <person name="Sykes S.N."/>
            <person name="Walk T."/>
            <person name="White J."/>
            <person name="Yandava C."/>
            <person name="Straight P."/>
            <person name="Clardy J."/>
            <person name="Hung D."/>
            <person name="Kolter R."/>
            <person name="Mekalanos J."/>
            <person name="Walker S."/>
            <person name="Walsh C.T."/>
            <person name="Wieland B.L.C."/>
            <person name="Ilzarbe M."/>
            <person name="Galagan J."/>
            <person name="Nusbaum C."/>
            <person name="Birren B."/>
        </authorList>
    </citation>
    <scope>NUCLEOTIDE SEQUENCE [LARGE SCALE GENOMIC DNA]</scope>
    <source>
        <strain evidence="4">ATCC 14672 / DSM 40746 / JCM 4963 / KCTC 9882 / NRRL B-12104 / FH 1290</strain>
    </source>
</reference>
<dbReference type="RefSeq" id="WP_004980571.1">
    <property type="nucleotide sequence ID" value="NZ_DS999641.1"/>
</dbReference>
<dbReference type="PROSITE" id="PS00036">
    <property type="entry name" value="BZIP_BASIC"/>
    <property type="match status" value="1"/>
</dbReference>
<accession>D6A4G0</accession>
<dbReference type="AlphaFoldDB" id="D6A4G0"/>
<proteinExistence type="predicted"/>
<dbReference type="GO" id="GO:0003700">
    <property type="term" value="F:DNA-binding transcription factor activity"/>
    <property type="evidence" value="ECO:0007669"/>
    <property type="project" value="InterPro"/>
</dbReference>
<dbReference type="Proteomes" id="UP000003824">
    <property type="component" value="Unassembled WGS sequence"/>
</dbReference>
<evidence type="ECO:0000313" key="4">
    <source>
        <dbReference type="Proteomes" id="UP000003824"/>
    </source>
</evidence>
<evidence type="ECO:0000313" key="3">
    <source>
        <dbReference type="EMBL" id="EFE65800.2"/>
    </source>
</evidence>
<dbReference type="eggNOG" id="ENOG5030HM8">
    <property type="taxonomic scope" value="Bacteria"/>
</dbReference>
<gene>
    <name evidence="3" type="ORF">SSFG_01054</name>
</gene>
<dbReference type="EMBL" id="DS999641">
    <property type="protein sequence ID" value="EFE65800.2"/>
    <property type="molecule type" value="Genomic_DNA"/>
</dbReference>
<evidence type="ECO:0000256" key="1">
    <source>
        <dbReference type="SAM" id="MobiDB-lite"/>
    </source>
</evidence>
<name>D6A4G0_STRV1</name>
<sequence length="60" mass="6953">MDRMKRQAAKNREAARTLRNRGQETKAKEMEARADALESGRVTDRTDEVSAWISWGFGRR</sequence>
<feature type="region of interest" description="Disordered" evidence="1">
    <location>
        <begin position="1"/>
        <end position="43"/>
    </location>
</feature>